<dbReference type="AlphaFoldDB" id="A0A9X1ML16"/>
<keyword evidence="2" id="KW-1185">Reference proteome</keyword>
<name>A0A9X1ML16_9BACT</name>
<reference evidence="1" key="1">
    <citation type="submission" date="2021-11" db="EMBL/GenBank/DDBJ databases">
        <title>Genome sequence.</title>
        <authorList>
            <person name="Sun Q."/>
        </authorList>
    </citation>
    <scope>NUCLEOTIDE SEQUENCE</scope>
    <source>
        <strain evidence="1">JC732</strain>
    </source>
</reference>
<comment type="caution">
    <text evidence="1">The sequence shown here is derived from an EMBL/GenBank/DDBJ whole genome shotgun (WGS) entry which is preliminary data.</text>
</comment>
<protein>
    <submittedName>
        <fullName evidence="1">Uncharacterized protein</fullName>
    </submittedName>
</protein>
<evidence type="ECO:0000313" key="2">
    <source>
        <dbReference type="Proteomes" id="UP001139103"/>
    </source>
</evidence>
<organism evidence="1 2">
    <name type="scientific">Blastopirellula sediminis</name>
    <dbReference type="NCBI Taxonomy" id="2894196"/>
    <lineage>
        <taxon>Bacteria</taxon>
        <taxon>Pseudomonadati</taxon>
        <taxon>Planctomycetota</taxon>
        <taxon>Planctomycetia</taxon>
        <taxon>Pirellulales</taxon>
        <taxon>Pirellulaceae</taxon>
        <taxon>Blastopirellula</taxon>
    </lineage>
</organism>
<dbReference type="EMBL" id="JAJKFT010000004">
    <property type="protein sequence ID" value="MCC9628546.1"/>
    <property type="molecule type" value="Genomic_DNA"/>
</dbReference>
<accession>A0A9X1ML16</accession>
<proteinExistence type="predicted"/>
<evidence type="ECO:0000313" key="1">
    <source>
        <dbReference type="EMBL" id="MCC9628546.1"/>
    </source>
</evidence>
<dbReference type="RefSeq" id="WP_230217909.1">
    <property type="nucleotide sequence ID" value="NZ_JAJKFT010000004.1"/>
</dbReference>
<dbReference type="Proteomes" id="UP001139103">
    <property type="component" value="Unassembled WGS sequence"/>
</dbReference>
<gene>
    <name evidence="1" type="ORF">LOC68_09070</name>
</gene>
<sequence length="207" mass="23192">MADSVTRGLIPLGTVHPYSELPKATEAWIREHFFSIPQNARPDWDDLPQFAQFFTTYLINSFDLIASPGMQRFSPGAHCFCPICSWMIAAPNLQARKVTGKHKSYADRLMVDAIAQLAIEQQVTLEETDIAAWIEQPPQREPAALVAYGRDLFLRMQGVAEGPAILALWRRFAWTPQGSPKPNFRLTVKVILQAEQQLATAILAMKG</sequence>